<dbReference type="EMBL" id="KZ308556">
    <property type="protein sequence ID" value="KAG8231421.1"/>
    <property type="molecule type" value="Genomic_DNA"/>
</dbReference>
<dbReference type="SUPFAM" id="SSF52540">
    <property type="entry name" value="P-loop containing nucleoside triphosphate hydrolases"/>
    <property type="match status" value="1"/>
</dbReference>
<proteinExistence type="inferred from homology"/>
<dbReference type="GO" id="GO:0022008">
    <property type="term" value="P:neurogenesis"/>
    <property type="evidence" value="ECO:0007669"/>
    <property type="project" value="InterPro"/>
</dbReference>
<dbReference type="PANTHER" id="PTHR12784">
    <property type="entry name" value="STEERIN"/>
    <property type="match status" value="1"/>
</dbReference>
<dbReference type="InterPro" id="IPR003593">
    <property type="entry name" value="AAA+_ATPase"/>
</dbReference>
<evidence type="ECO:0000256" key="1">
    <source>
        <dbReference type="ARBA" id="ARBA00006255"/>
    </source>
</evidence>
<feature type="region of interest" description="Disordered" evidence="4">
    <location>
        <begin position="544"/>
        <end position="587"/>
    </location>
</feature>
<dbReference type="FunFam" id="3.40.50.300:FF:001111">
    <property type="entry name" value="neuron navigator 2 isoform X3"/>
    <property type="match status" value="1"/>
</dbReference>
<evidence type="ECO:0000313" key="6">
    <source>
        <dbReference type="EMBL" id="KAG8231421.1"/>
    </source>
</evidence>
<sequence length="1075" mass="113386">MRRSTVAHVVSAFEQSLSNMTQRLQQLTATAEKKDTELLELRQTIEMLRKQSVEAGLTSQPPPDNARAGGGSGSMSRQLSTDSVSSINSLSSACSANSHMSSSGPSSSTPVSQHPSQGGILGGLPLVPGGAGPPCQCPCSCSPASGPSRQCCREGHSSAGSGCKKKKKKGWLRSSFSRAFSRSSKKNRGGSVSDVEGSGGQNGDHCGGSRHTAHSDASAPSSPLLTSPHYPHPQHQLHDGMTNGDDVIIKGSHSSGAIFDKESSVGSGQGGGGIEGGGGEGAGWGVEAVEELRKQLREKDLVLTDIRLEALTSAHQLQSLKDTVMRMRNEMLNLKQDNERLQRIVTTTKSLSASQTSLHRLSMGGELMTGIDVGSGILERRFSLGDPISGSGDLTSPPPPPPPPPPPGPSSSNTPSSPGSASSVSSESGPPSPPAPLEVVMTEPGDKDGKKVIVSVVLGPGGGGVPPDAPLPDGNIVQAQRFHECKIAIISVSGKTRWDALDCVLRKVFKDCLQKIDPGSSLGLSADSVYSYEVGELGEVEASLLAAPPPPPAPSSASSTPPPSAGPTSNGPSGNSDGDGTPSSSYSPGLLRGVGLPELLPYGYLVGDSTTVRIHLKGARQGGSVDALAFDTLIPKAIAHRYVSLLSEHRRIILCGPSGTGKSHLAHKLAQFLVLRNGFEKIVPGDKAVESFLSQSIATFNVDHKSSKELRQYLANVAEKCEASGENGQSNNSNGSSNLPKVIILDNLHHAGSLGEVFNGFLNAAYARCPFIIGTMNQATCSTTNLQLHHNFRWVLCANHMEPVKGFLGRFLRRRLMDAEVSSGLHMPRLASVFHWLPRVWSHLNRFLEAHSSSDVTIGPRLFLSCPPDVAGSQVWFTDLWNYSVVPYLLEAVREGLQLYGRRAPTWEDPAAFIAHSYPWQRGQPPQRSSESSAPSEAQTEGGRVHAPVPHPGLDSLLRLRPEDVGYDLQAPVVTGVSGATVSGKSGSGVPGGKAEEEGDPLLNMLMRLQEAANYAGNGQLPGDGSGKGEEEDGEGDVEEEDDDEGENIEEETKDEKQGGKVERRGMRIRVEATL</sequence>
<comment type="caution">
    <text evidence="6">The sequence shown here is derived from an EMBL/GenBank/DDBJ whole genome shotgun (WGS) entry which is preliminary data.</text>
</comment>
<gene>
    <name evidence="6" type="ORF">J437_LFUL011875</name>
</gene>
<name>A0A8K0KAG2_LADFU</name>
<keyword evidence="2 3" id="KW-0175">Coiled coil</keyword>
<feature type="compositionally biased region" description="Low complexity" evidence="4">
    <location>
        <begin position="74"/>
        <end position="112"/>
    </location>
</feature>
<dbReference type="PANTHER" id="PTHR12784:SF28">
    <property type="entry name" value="PROTEIN SICKIE"/>
    <property type="match status" value="1"/>
</dbReference>
<dbReference type="Pfam" id="PF25408">
    <property type="entry name" value="AAA_lid_NAV1"/>
    <property type="match status" value="1"/>
</dbReference>
<evidence type="ECO:0000256" key="4">
    <source>
        <dbReference type="SAM" id="MobiDB-lite"/>
    </source>
</evidence>
<feature type="region of interest" description="Disordered" evidence="4">
    <location>
        <begin position="978"/>
        <end position="998"/>
    </location>
</feature>
<dbReference type="Gene3D" id="3.40.50.300">
    <property type="entry name" value="P-loop containing nucleotide triphosphate hydrolases"/>
    <property type="match status" value="1"/>
</dbReference>
<feature type="compositionally biased region" description="Acidic residues" evidence="4">
    <location>
        <begin position="1030"/>
        <end position="1053"/>
    </location>
</feature>
<feature type="coiled-coil region" evidence="3">
    <location>
        <begin position="289"/>
        <end position="344"/>
    </location>
</feature>
<feature type="region of interest" description="Disordered" evidence="4">
    <location>
        <begin position="174"/>
        <end position="278"/>
    </location>
</feature>
<feature type="region of interest" description="Disordered" evidence="4">
    <location>
        <begin position="382"/>
        <end position="445"/>
    </location>
</feature>
<feature type="compositionally biased region" description="Gly residues" evidence="4">
    <location>
        <begin position="267"/>
        <end position="278"/>
    </location>
</feature>
<dbReference type="InterPro" id="IPR057568">
    <property type="entry name" value="CortBP2_NAV1-like_AAA_lid"/>
</dbReference>
<feature type="compositionally biased region" description="Gly residues" evidence="4">
    <location>
        <begin position="197"/>
        <end position="206"/>
    </location>
</feature>
<dbReference type="OrthoDB" id="2161974at2759"/>
<evidence type="ECO:0000256" key="2">
    <source>
        <dbReference type="ARBA" id="ARBA00023054"/>
    </source>
</evidence>
<comment type="similarity">
    <text evidence="1">Belongs to the Nav/unc-53 family.</text>
</comment>
<feature type="compositionally biased region" description="Low complexity" evidence="4">
    <location>
        <begin position="215"/>
        <end position="229"/>
    </location>
</feature>
<feature type="compositionally biased region" description="Low complexity" evidence="4">
    <location>
        <begin position="566"/>
        <end position="585"/>
    </location>
</feature>
<dbReference type="InterPro" id="IPR039041">
    <property type="entry name" value="Nav/unc-53"/>
</dbReference>
<protein>
    <recommendedName>
        <fullName evidence="5">AAA+ ATPase domain-containing protein</fullName>
    </recommendedName>
</protein>
<reference evidence="6" key="1">
    <citation type="submission" date="2013-04" db="EMBL/GenBank/DDBJ databases">
        <authorList>
            <person name="Qu J."/>
            <person name="Murali S.C."/>
            <person name="Bandaranaike D."/>
            <person name="Bellair M."/>
            <person name="Blankenburg K."/>
            <person name="Chao H."/>
            <person name="Dinh H."/>
            <person name="Doddapaneni H."/>
            <person name="Downs B."/>
            <person name="Dugan-Rocha S."/>
            <person name="Elkadiri S."/>
            <person name="Gnanaolivu R.D."/>
            <person name="Hernandez B."/>
            <person name="Javaid M."/>
            <person name="Jayaseelan J.C."/>
            <person name="Lee S."/>
            <person name="Li M."/>
            <person name="Ming W."/>
            <person name="Munidasa M."/>
            <person name="Muniz J."/>
            <person name="Nguyen L."/>
            <person name="Ongeri F."/>
            <person name="Osuji N."/>
            <person name="Pu L.-L."/>
            <person name="Puazo M."/>
            <person name="Qu C."/>
            <person name="Quiroz J."/>
            <person name="Raj R."/>
            <person name="Weissenberger G."/>
            <person name="Xin Y."/>
            <person name="Zou X."/>
            <person name="Han Y."/>
            <person name="Richards S."/>
            <person name="Worley K."/>
            <person name="Muzny D."/>
            <person name="Gibbs R."/>
        </authorList>
    </citation>
    <scope>NUCLEOTIDE SEQUENCE</scope>
    <source>
        <strain evidence="6">Sampled in the wild</strain>
    </source>
</reference>
<organism evidence="6 7">
    <name type="scientific">Ladona fulva</name>
    <name type="common">Scarce chaser dragonfly</name>
    <name type="synonym">Libellula fulva</name>
    <dbReference type="NCBI Taxonomy" id="123851"/>
    <lineage>
        <taxon>Eukaryota</taxon>
        <taxon>Metazoa</taxon>
        <taxon>Ecdysozoa</taxon>
        <taxon>Arthropoda</taxon>
        <taxon>Hexapoda</taxon>
        <taxon>Insecta</taxon>
        <taxon>Pterygota</taxon>
        <taxon>Palaeoptera</taxon>
        <taxon>Odonata</taxon>
        <taxon>Epiprocta</taxon>
        <taxon>Anisoptera</taxon>
        <taxon>Libelluloidea</taxon>
        <taxon>Libellulidae</taxon>
        <taxon>Ladona</taxon>
    </lineage>
</organism>
<feature type="region of interest" description="Disordered" evidence="4">
    <location>
        <begin position="920"/>
        <end position="957"/>
    </location>
</feature>
<evidence type="ECO:0000313" key="7">
    <source>
        <dbReference type="Proteomes" id="UP000792457"/>
    </source>
</evidence>
<feature type="compositionally biased region" description="Polar residues" evidence="4">
    <location>
        <begin position="924"/>
        <end position="939"/>
    </location>
</feature>
<feature type="coiled-coil region" evidence="3">
    <location>
        <begin position="10"/>
        <end position="51"/>
    </location>
</feature>
<feature type="compositionally biased region" description="Pro residues" evidence="4">
    <location>
        <begin position="396"/>
        <end position="409"/>
    </location>
</feature>
<dbReference type="Pfam" id="PF23092">
    <property type="entry name" value="Ubiquitin_6"/>
    <property type="match status" value="1"/>
</dbReference>
<dbReference type="SMART" id="SM00382">
    <property type="entry name" value="AAA"/>
    <property type="match status" value="1"/>
</dbReference>
<dbReference type="InterPro" id="IPR049945">
    <property type="entry name" value="AAA_22"/>
</dbReference>
<evidence type="ECO:0000259" key="5">
    <source>
        <dbReference type="SMART" id="SM00382"/>
    </source>
</evidence>
<evidence type="ECO:0000256" key="3">
    <source>
        <dbReference type="SAM" id="Coils"/>
    </source>
</evidence>
<dbReference type="InterPro" id="IPR057126">
    <property type="entry name" value="NAV1-like_ubiquitin-like"/>
</dbReference>
<dbReference type="GO" id="GO:0016887">
    <property type="term" value="F:ATP hydrolysis activity"/>
    <property type="evidence" value="ECO:0007669"/>
    <property type="project" value="InterPro"/>
</dbReference>
<dbReference type="CDD" id="cd00009">
    <property type="entry name" value="AAA"/>
    <property type="match status" value="1"/>
</dbReference>
<dbReference type="Pfam" id="PF13401">
    <property type="entry name" value="AAA_22"/>
    <property type="match status" value="1"/>
</dbReference>
<dbReference type="AlphaFoldDB" id="A0A8K0KAG2"/>
<accession>A0A8K0KAG2</accession>
<dbReference type="InterPro" id="IPR027417">
    <property type="entry name" value="P-loop_NTPase"/>
</dbReference>
<feature type="region of interest" description="Disordered" evidence="4">
    <location>
        <begin position="53"/>
        <end position="125"/>
    </location>
</feature>
<feature type="region of interest" description="Disordered" evidence="4">
    <location>
        <begin position="1016"/>
        <end position="1075"/>
    </location>
</feature>
<feature type="compositionally biased region" description="Basic and acidic residues" evidence="4">
    <location>
        <begin position="1054"/>
        <end position="1075"/>
    </location>
</feature>
<keyword evidence="7" id="KW-1185">Reference proteome</keyword>
<dbReference type="Proteomes" id="UP000792457">
    <property type="component" value="Unassembled WGS sequence"/>
</dbReference>
<feature type="domain" description="AAA+ ATPase" evidence="5">
    <location>
        <begin position="648"/>
        <end position="822"/>
    </location>
</feature>
<feature type="compositionally biased region" description="Low complexity" evidence="4">
    <location>
        <begin position="410"/>
        <end position="429"/>
    </location>
</feature>
<reference evidence="6" key="2">
    <citation type="submission" date="2017-10" db="EMBL/GenBank/DDBJ databases">
        <title>Ladona fulva Genome sequencing and assembly.</title>
        <authorList>
            <person name="Murali S."/>
            <person name="Richards S."/>
            <person name="Bandaranaike D."/>
            <person name="Bellair M."/>
            <person name="Blankenburg K."/>
            <person name="Chao H."/>
            <person name="Dinh H."/>
            <person name="Doddapaneni H."/>
            <person name="Dugan-Rocha S."/>
            <person name="Elkadiri S."/>
            <person name="Gnanaolivu R."/>
            <person name="Hernandez B."/>
            <person name="Skinner E."/>
            <person name="Javaid M."/>
            <person name="Lee S."/>
            <person name="Li M."/>
            <person name="Ming W."/>
            <person name="Munidasa M."/>
            <person name="Muniz J."/>
            <person name="Nguyen L."/>
            <person name="Hughes D."/>
            <person name="Osuji N."/>
            <person name="Pu L.-L."/>
            <person name="Puazo M."/>
            <person name="Qu C."/>
            <person name="Quiroz J."/>
            <person name="Raj R."/>
            <person name="Weissenberger G."/>
            <person name="Xin Y."/>
            <person name="Zou X."/>
            <person name="Han Y."/>
            <person name="Worley K."/>
            <person name="Muzny D."/>
            <person name="Gibbs R."/>
        </authorList>
    </citation>
    <scope>NUCLEOTIDE SEQUENCE</scope>
    <source>
        <strain evidence="6">Sampled in the wild</strain>
    </source>
</reference>
<feature type="compositionally biased region" description="Pro residues" evidence="4">
    <location>
        <begin position="547"/>
        <end position="565"/>
    </location>
</feature>